<proteinExistence type="predicted"/>
<protein>
    <recommendedName>
        <fullName evidence="4">Integral membrane protein (Intg_mem_TP0381)</fullName>
    </recommendedName>
</protein>
<dbReference type="KEGG" id="mgal:NCTC10186_00495"/>
<feature type="transmembrane region" description="Helical" evidence="1">
    <location>
        <begin position="57"/>
        <end position="77"/>
    </location>
</feature>
<keyword evidence="1" id="KW-0812">Transmembrane</keyword>
<dbReference type="EMBL" id="LR215032">
    <property type="protein sequence ID" value="VEU73006.1"/>
    <property type="molecule type" value="Genomic_DNA"/>
</dbReference>
<name>A0A449AZW5_9BACT</name>
<dbReference type="Pfam" id="PF17349">
    <property type="entry name" value="DUF5378"/>
    <property type="match status" value="1"/>
</dbReference>
<organism evidence="2 3">
    <name type="scientific">Mycoplasmopsis gallopavonis</name>
    <dbReference type="NCBI Taxonomy" id="76629"/>
    <lineage>
        <taxon>Bacteria</taxon>
        <taxon>Bacillati</taxon>
        <taxon>Mycoplasmatota</taxon>
        <taxon>Mycoplasmoidales</taxon>
        <taxon>Metamycoplasmataceae</taxon>
        <taxon>Mycoplasmopsis</taxon>
    </lineage>
</organism>
<evidence type="ECO:0000313" key="2">
    <source>
        <dbReference type="EMBL" id="VEU73006.1"/>
    </source>
</evidence>
<keyword evidence="1" id="KW-0472">Membrane</keyword>
<accession>A0A449AZW5</accession>
<keyword evidence="2" id="KW-0614">Plasmid</keyword>
<dbReference type="InterPro" id="IPR035319">
    <property type="entry name" value="DUF5378"/>
</dbReference>
<keyword evidence="1" id="KW-1133">Transmembrane helix</keyword>
<dbReference type="OrthoDB" id="404003at2"/>
<dbReference type="Proteomes" id="UP000289862">
    <property type="component" value="Plasmid 2"/>
</dbReference>
<keyword evidence="3" id="KW-1185">Reference proteome</keyword>
<sequence length="224" mass="26452">MQLGDLFKHRTPENWQGTYNEYYSYVLGKSLFLDLCPFFTFALLFTMIFDKTKYASFVISPFCIFASILVIPFVPMTEKGATFSFKYIFIGSDVFRLYYFMHLFLLVFGVLAYKNYSLKGKKLLNVWLDLQLVAIIFFSYVIIMSYALDIDQNTTGISRKDWEKGGSFYAIHKNLKVPHPFEAVIFYLLSYLVINSLLLIKYYINNYSFKEWVKFKLKRNQQLA</sequence>
<gene>
    <name evidence="2" type="ORF">NCTC10186_00495</name>
</gene>
<feature type="transmembrane region" description="Helical" evidence="1">
    <location>
        <begin position="184"/>
        <end position="204"/>
    </location>
</feature>
<feature type="transmembrane region" description="Helical" evidence="1">
    <location>
        <begin position="97"/>
        <end position="114"/>
    </location>
</feature>
<feature type="transmembrane region" description="Helical" evidence="1">
    <location>
        <begin position="22"/>
        <end position="45"/>
    </location>
</feature>
<evidence type="ECO:0000256" key="1">
    <source>
        <dbReference type="SAM" id="Phobius"/>
    </source>
</evidence>
<feature type="transmembrane region" description="Helical" evidence="1">
    <location>
        <begin position="126"/>
        <end position="148"/>
    </location>
</feature>
<evidence type="ECO:0008006" key="4">
    <source>
        <dbReference type="Google" id="ProtNLM"/>
    </source>
</evidence>
<reference evidence="2 3" key="1">
    <citation type="submission" date="2019-01" db="EMBL/GenBank/DDBJ databases">
        <authorList>
            <consortium name="Pathogen Informatics"/>
        </authorList>
    </citation>
    <scope>NUCLEOTIDE SEQUENCE [LARGE SCALE GENOMIC DNA]</scope>
    <source>
        <strain evidence="2 3">NCTC10186</strain>
        <plasmid evidence="3">2</plasmid>
    </source>
</reference>
<dbReference type="AlphaFoldDB" id="A0A449AZW5"/>
<evidence type="ECO:0000313" key="3">
    <source>
        <dbReference type="Proteomes" id="UP000289862"/>
    </source>
</evidence>
<geneLocation type="plasmid" evidence="2 3">
    <name>2</name>
</geneLocation>